<dbReference type="EMBL" id="AQGV01000012">
    <property type="protein sequence ID" value="MBE0368806.1"/>
    <property type="molecule type" value="Genomic_DNA"/>
</dbReference>
<protein>
    <submittedName>
        <fullName evidence="2">Uncharacterized protein</fullName>
    </submittedName>
</protein>
<keyword evidence="1" id="KW-0472">Membrane</keyword>
<name>A0ABR9ECT5_9GAMM</name>
<keyword evidence="3" id="KW-1185">Reference proteome</keyword>
<comment type="caution">
    <text evidence="2">The sequence shown here is derived from an EMBL/GenBank/DDBJ whole genome shotgun (WGS) entry which is preliminary data.</text>
</comment>
<sequence length="171" mass="18772">MKRLFYATNNLDDAESISDEVHKLGIDDHHFYVLSRDDSGIKSHHLHGSSNIDKTDIIAAKKRAKIMSFGISAIIVAIIALSTNTLNSQLLWAIFAAICAYVVINFILLITGGSFDGYFKSVINERLDSGEVIIIIDVEKAQSKKVEQQLDAHAQAQFLADSSNLASPIPD</sequence>
<evidence type="ECO:0000313" key="3">
    <source>
        <dbReference type="Proteomes" id="UP000615755"/>
    </source>
</evidence>
<dbReference type="RefSeq" id="WP_192508029.1">
    <property type="nucleotide sequence ID" value="NZ_AQGV01000012.1"/>
</dbReference>
<feature type="transmembrane region" description="Helical" evidence="1">
    <location>
        <begin position="90"/>
        <end position="110"/>
    </location>
</feature>
<evidence type="ECO:0000256" key="1">
    <source>
        <dbReference type="SAM" id="Phobius"/>
    </source>
</evidence>
<gene>
    <name evidence="2" type="ORF">PAUR_a2514</name>
</gene>
<reference evidence="2 3" key="1">
    <citation type="submission" date="2015-03" db="EMBL/GenBank/DDBJ databases">
        <title>Genome sequence of Pseudoalteromonas aurantia.</title>
        <authorList>
            <person name="Xie B.-B."/>
            <person name="Rong J.-C."/>
            <person name="Qin Q.-L."/>
            <person name="Zhang Y.-Z."/>
        </authorList>
    </citation>
    <scope>NUCLEOTIDE SEQUENCE [LARGE SCALE GENOMIC DNA]</scope>
    <source>
        <strain evidence="2 3">208</strain>
    </source>
</reference>
<dbReference type="Proteomes" id="UP000615755">
    <property type="component" value="Unassembled WGS sequence"/>
</dbReference>
<organism evidence="2 3">
    <name type="scientific">Pseudoalteromonas aurantia 208</name>
    <dbReference type="NCBI Taxonomy" id="1314867"/>
    <lineage>
        <taxon>Bacteria</taxon>
        <taxon>Pseudomonadati</taxon>
        <taxon>Pseudomonadota</taxon>
        <taxon>Gammaproteobacteria</taxon>
        <taxon>Alteromonadales</taxon>
        <taxon>Pseudoalteromonadaceae</taxon>
        <taxon>Pseudoalteromonas</taxon>
    </lineage>
</organism>
<keyword evidence="1" id="KW-0812">Transmembrane</keyword>
<feature type="transmembrane region" description="Helical" evidence="1">
    <location>
        <begin position="66"/>
        <end position="84"/>
    </location>
</feature>
<keyword evidence="1" id="KW-1133">Transmembrane helix</keyword>
<accession>A0ABR9ECT5</accession>
<proteinExistence type="predicted"/>
<evidence type="ECO:0000313" key="2">
    <source>
        <dbReference type="EMBL" id="MBE0368806.1"/>
    </source>
</evidence>